<accession>A0AAU7GA66</accession>
<feature type="region of interest" description="Disordered" evidence="1">
    <location>
        <begin position="1"/>
        <end position="25"/>
    </location>
</feature>
<proteinExistence type="predicted"/>
<evidence type="ECO:0000313" key="2">
    <source>
        <dbReference type="EMBL" id="XBM46968.1"/>
    </source>
</evidence>
<sequence>MDRDEDAVGEERAEGAERAGGVDEGLLPRLEVIEEQPLAARAEAYAQLHAELSARLEGADTPRHA</sequence>
<protein>
    <submittedName>
        <fullName evidence="2">Uncharacterized protein</fullName>
    </submittedName>
</protein>
<gene>
    <name evidence="2" type="ORF">AAME72_12845</name>
</gene>
<evidence type="ECO:0000256" key="1">
    <source>
        <dbReference type="SAM" id="MobiDB-lite"/>
    </source>
</evidence>
<reference evidence="2" key="1">
    <citation type="submission" date="2024-05" db="EMBL/GenBank/DDBJ databases">
        <title>The Natural Products Discovery Center: Release of the First 8490 Sequenced Strains for Exploring Actinobacteria Biosynthetic Diversity.</title>
        <authorList>
            <person name="Kalkreuter E."/>
            <person name="Kautsar S.A."/>
            <person name="Yang D."/>
            <person name="Bader C.D."/>
            <person name="Teijaro C.N."/>
            <person name="Fluegel L."/>
            <person name="Davis C.M."/>
            <person name="Simpson J.R."/>
            <person name="Lauterbach L."/>
            <person name="Steele A.D."/>
            <person name="Gui C."/>
            <person name="Meng S."/>
            <person name="Li G."/>
            <person name="Viehrig K."/>
            <person name="Ye F."/>
            <person name="Su P."/>
            <person name="Kiefer A.F."/>
            <person name="Nichols A."/>
            <person name="Cepeda A.J."/>
            <person name="Yan W."/>
            <person name="Fan B."/>
            <person name="Jiang Y."/>
            <person name="Adhikari A."/>
            <person name="Zheng C.-J."/>
            <person name="Schuster L."/>
            <person name="Cowan T.M."/>
            <person name="Smanski M.J."/>
            <person name="Chevrette M.G."/>
            <person name="de Carvalho L.P.S."/>
            <person name="Shen B."/>
        </authorList>
    </citation>
    <scope>NUCLEOTIDE SEQUENCE</scope>
    <source>
        <strain evidence="2">NPDC080035</strain>
    </source>
</reference>
<feature type="compositionally biased region" description="Basic and acidic residues" evidence="1">
    <location>
        <begin position="9"/>
        <end position="21"/>
    </location>
</feature>
<dbReference type="RefSeq" id="WP_348786944.1">
    <property type="nucleotide sequence ID" value="NZ_CP157390.1"/>
</dbReference>
<organism evidence="2">
    <name type="scientific">Leifsonia sp. NPDC080035</name>
    <dbReference type="NCBI Taxonomy" id="3143936"/>
    <lineage>
        <taxon>Bacteria</taxon>
        <taxon>Bacillati</taxon>
        <taxon>Actinomycetota</taxon>
        <taxon>Actinomycetes</taxon>
        <taxon>Micrococcales</taxon>
        <taxon>Microbacteriaceae</taxon>
        <taxon>Leifsonia</taxon>
    </lineage>
</organism>
<dbReference type="AlphaFoldDB" id="A0AAU7GA66"/>
<dbReference type="EMBL" id="CP157390">
    <property type="protein sequence ID" value="XBM46968.1"/>
    <property type="molecule type" value="Genomic_DNA"/>
</dbReference>
<name>A0AAU7GA66_9MICO</name>